<keyword evidence="2" id="KW-1185">Reference proteome</keyword>
<accession>A0ACC1L2R5</accession>
<gene>
    <name evidence="1" type="primary">AOS1</name>
    <name evidence="1" type="ORF">H4R21_003465</name>
</gene>
<dbReference type="EMBL" id="JANBUN010001100">
    <property type="protein sequence ID" value="KAJ2799677.1"/>
    <property type="molecule type" value="Genomic_DNA"/>
</dbReference>
<sequence length="312" mass="33574">MQVAGADAPAGEEISKAEVALYDRQIRLWGLEAQGRLRRSAVCFDGVKAVTLEACKNLVLAGIGHITIHDSRPVAAADLEVQYYFQDGDMGRPKDQVLAERLRLLNPRVDVQAQGMDRAFDVVVAVGKTGSAAQAVAERCRQRGEKFVAADSFGLFGYLFADCLDKHEYLEGAKEGAPPQKATAAYRPLAQSLAARPDVANVQRLQRKYPPLVFVCQALVAGDSVEDEMTAAALEAAVAKTLQERDIPRGIVDGDLVGRVAQSWGAEIVACAAVVGGTLAQEVLKIVTQKDMPVNNWHVYDALRGDGITCTL</sequence>
<proteinExistence type="predicted"/>
<protein>
    <submittedName>
        <fullName evidence="1">E1 ubiquitin-activating protein aos1</fullName>
        <ecNumber evidence="1">6.2.1.45</ecNumber>
    </submittedName>
</protein>
<comment type="caution">
    <text evidence="1">The sequence shown here is derived from an EMBL/GenBank/DDBJ whole genome shotgun (WGS) entry which is preliminary data.</text>
</comment>
<dbReference type="EC" id="6.2.1.45" evidence="1"/>
<evidence type="ECO:0000313" key="2">
    <source>
        <dbReference type="Proteomes" id="UP001140087"/>
    </source>
</evidence>
<dbReference type="Proteomes" id="UP001140087">
    <property type="component" value="Unassembled WGS sequence"/>
</dbReference>
<reference evidence="1" key="1">
    <citation type="submission" date="2022-07" db="EMBL/GenBank/DDBJ databases">
        <title>Phylogenomic reconstructions and comparative analyses of Kickxellomycotina fungi.</title>
        <authorList>
            <person name="Reynolds N.K."/>
            <person name="Stajich J.E."/>
            <person name="Barry K."/>
            <person name="Grigoriev I.V."/>
            <person name="Crous P."/>
            <person name="Smith M.E."/>
        </authorList>
    </citation>
    <scope>NUCLEOTIDE SEQUENCE</scope>
    <source>
        <strain evidence="1">BCRC 34780</strain>
    </source>
</reference>
<organism evidence="1 2">
    <name type="scientific">Coemansia helicoidea</name>
    <dbReference type="NCBI Taxonomy" id="1286919"/>
    <lineage>
        <taxon>Eukaryota</taxon>
        <taxon>Fungi</taxon>
        <taxon>Fungi incertae sedis</taxon>
        <taxon>Zoopagomycota</taxon>
        <taxon>Kickxellomycotina</taxon>
        <taxon>Kickxellomycetes</taxon>
        <taxon>Kickxellales</taxon>
        <taxon>Kickxellaceae</taxon>
        <taxon>Coemansia</taxon>
    </lineage>
</organism>
<name>A0ACC1L2R5_9FUNG</name>
<keyword evidence="1" id="KW-0436">Ligase</keyword>
<evidence type="ECO:0000313" key="1">
    <source>
        <dbReference type="EMBL" id="KAJ2799677.1"/>
    </source>
</evidence>